<name>A0A433TUC5_ELYCH</name>
<dbReference type="EMBL" id="RQTK01000179">
    <property type="protein sequence ID" value="RUS85172.1"/>
    <property type="molecule type" value="Genomic_DNA"/>
</dbReference>
<keyword evidence="2" id="KW-1185">Reference proteome</keyword>
<sequence length="102" mass="11658">INHERIRLPPVPVPAGRLGERHEPLGPDVWPAVPADVCRGQPALLRVLRLPGAAREHRLRTVLPGLQPFLRNPRLELLDHGWLGQYVRDFWREFPESNNASQ</sequence>
<evidence type="ECO:0000313" key="2">
    <source>
        <dbReference type="Proteomes" id="UP000271974"/>
    </source>
</evidence>
<dbReference type="AlphaFoldDB" id="A0A433TUC5"/>
<feature type="non-terminal residue" evidence="1">
    <location>
        <position position="102"/>
    </location>
</feature>
<comment type="caution">
    <text evidence="1">The sequence shown here is derived from an EMBL/GenBank/DDBJ whole genome shotgun (WGS) entry which is preliminary data.</text>
</comment>
<dbReference type="Proteomes" id="UP000271974">
    <property type="component" value="Unassembled WGS sequence"/>
</dbReference>
<protein>
    <submittedName>
        <fullName evidence="1">Uncharacterized protein</fullName>
    </submittedName>
</protein>
<feature type="non-terminal residue" evidence="1">
    <location>
        <position position="1"/>
    </location>
</feature>
<accession>A0A433TUC5</accession>
<gene>
    <name evidence="1" type="ORF">EGW08_007076</name>
</gene>
<organism evidence="1 2">
    <name type="scientific">Elysia chlorotica</name>
    <name type="common">Eastern emerald elysia</name>
    <name type="synonym">Sea slug</name>
    <dbReference type="NCBI Taxonomy" id="188477"/>
    <lineage>
        <taxon>Eukaryota</taxon>
        <taxon>Metazoa</taxon>
        <taxon>Spiralia</taxon>
        <taxon>Lophotrochozoa</taxon>
        <taxon>Mollusca</taxon>
        <taxon>Gastropoda</taxon>
        <taxon>Heterobranchia</taxon>
        <taxon>Euthyneura</taxon>
        <taxon>Panpulmonata</taxon>
        <taxon>Sacoglossa</taxon>
        <taxon>Placobranchoidea</taxon>
        <taxon>Plakobranchidae</taxon>
        <taxon>Elysia</taxon>
    </lineage>
</organism>
<evidence type="ECO:0000313" key="1">
    <source>
        <dbReference type="EMBL" id="RUS85172.1"/>
    </source>
</evidence>
<proteinExistence type="predicted"/>
<reference evidence="1 2" key="1">
    <citation type="submission" date="2019-01" db="EMBL/GenBank/DDBJ databases">
        <title>A draft genome assembly of the solar-powered sea slug Elysia chlorotica.</title>
        <authorList>
            <person name="Cai H."/>
            <person name="Li Q."/>
            <person name="Fang X."/>
            <person name="Li J."/>
            <person name="Curtis N.E."/>
            <person name="Altenburger A."/>
            <person name="Shibata T."/>
            <person name="Feng M."/>
            <person name="Maeda T."/>
            <person name="Schwartz J.A."/>
            <person name="Shigenobu S."/>
            <person name="Lundholm N."/>
            <person name="Nishiyama T."/>
            <person name="Yang H."/>
            <person name="Hasebe M."/>
            <person name="Li S."/>
            <person name="Pierce S.K."/>
            <person name="Wang J."/>
        </authorList>
    </citation>
    <scope>NUCLEOTIDE SEQUENCE [LARGE SCALE GENOMIC DNA]</scope>
    <source>
        <strain evidence="1">EC2010</strain>
        <tissue evidence="1">Whole organism of an adult</tissue>
    </source>
</reference>